<dbReference type="NCBIfam" id="TIGR00494">
    <property type="entry name" value="crcB"/>
    <property type="match status" value="1"/>
</dbReference>
<feature type="binding site" evidence="10">
    <location>
        <position position="94"/>
    </location>
    <ligand>
        <name>Na(+)</name>
        <dbReference type="ChEBI" id="CHEBI:29101"/>
        <note>structural</note>
    </ligand>
</feature>
<dbReference type="Proteomes" id="UP000198327">
    <property type="component" value="Unassembled WGS sequence"/>
</dbReference>
<feature type="transmembrane region" description="Helical" evidence="10">
    <location>
        <begin position="12"/>
        <end position="35"/>
    </location>
</feature>
<keyword evidence="10" id="KW-0915">Sodium</keyword>
<evidence type="ECO:0000256" key="7">
    <source>
        <dbReference type="ARBA" id="ARBA00035120"/>
    </source>
</evidence>
<dbReference type="GO" id="GO:0005886">
    <property type="term" value="C:plasma membrane"/>
    <property type="evidence" value="ECO:0007669"/>
    <property type="project" value="UniProtKB-SubCell"/>
</dbReference>
<gene>
    <name evidence="10" type="primary">fluC</name>
    <name evidence="10" type="synonym">crcB</name>
    <name evidence="11" type="ORF">SAMN05421642_105251</name>
</gene>
<keyword evidence="5 10" id="KW-0472">Membrane</keyword>
<keyword evidence="6 10" id="KW-0407">Ion channel</keyword>
<dbReference type="STRING" id="398843.A3K89_20120"/>
<evidence type="ECO:0000256" key="10">
    <source>
        <dbReference type="HAMAP-Rule" id="MF_00454"/>
    </source>
</evidence>
<dbReference type="PANTHER" id="PTHR28259:SF1">
    <property type="entry name" value="FLUORIDE EXPORT PROTEIN 1-RELATED"/>
    <property type="match status" value="1"/>
</dbReference>
<evidence type="ECO:0000313" key="12">
    <source>
        <dbReference type="Proteomes" id="UP000198327"/>
    </source>
</evidence>
<proteinExistence type="inferred from homology"/>
<feature type="binding site" evidence="10">
    <location>
        <position position="91"/>
    </location>
    <ligand>
        <name>Na(+)</name>
        <dbReference type="ChEBI" id="CHEBI:29101"/>
        <note>structural</note>
    </ligand>
</feature>
<evidence type="ECO:0000256" key="1">
    <source>
        <dbReference type="ARBA" id="ARBA00004651"/>
    </source>
</evidence>
<organism evidence="11 12">
    <name type="scientific">Rhodococcoides kyotonense</name>
    <dbReference type="NCBI Taxonomy" id="398843"/>
    <lineage>
        <taxon>Bacteria</taxon>
        <taxon>Bacillati</taxon>
        <taxon>Actinomycetota</taxon>
        <taxon>Actinomycetes</taxon>
        <taxon>Mycobacteriales</taxon>
        <taxon>Nocardiaceae</taxon>
        <taxon>Rhodococcoides</taxon>
    </lineage>
</organism>
<keyword evidence="3 10" id="KW-0812">Transmembrane</keyword>
<feature type="transmembrane region" description="Helical" evidence="10">
    <location>
        <begin position="81"/>
        <end position="104"/>
    </location>
</feature>
<evidence type="ECO:0000256" key="5">
    <source>
        <dbReference type="ARBA" id="ARBA00023136"/>
    </source>
</evidence>
<dbReference type="EMBL" id="FZOW01000005">
    <property type="protein sequence ID" value="SNS80269.1"/>
    <property type="molecule type" value="Genomic_DNA"/>
</dbReference>
<dbReference type="RefSeq" id="WP_245865456.1">
    <property type="nucleotide sequence ID" value="NZ_FZOW01000005.1"/>
</dbReference>
<dbReference type="HAMAP" id="MF_00454">
    <property type="entry name" value="FluC"/>
    <property type="match status" value="1"/>
</dbReference>
<dbReference type="Pfam" id="PF02537">
    <property type="entry name" value="CRCB"/>
    <property type="match status" value="1"/>
</dbReference>
<sequence>MPILENEPRPLHLQPVALILVFVGGVVGTLARYAIETAIPHRSPDWPIATFAINIVGAFVLGLLLEALARRGPDVGARQRLRLLAGTGFCGAFTTYSTLALEAVLLTRDGHSVTALAYGASSVIVGVLAAWAGIVVAARRRAS</sequence>
<comment type="catalytic activity">
    <reaction evidence="8">
        <text>fluoride(in) = fluoride(out)</text>
        <dbReference type="Rhea" id="RHEA:76159"/>
        <dbReference type="ChEBI" id="CHEBI:17051"/>
    </reaction>
    <physiologicalReaction direction="left-to-right" evidence="8">
        <dbReference type="Rhea" id="RHEA:76160"/>
    </physiologicalReaction>
</comment>
<dbReference type="InterPro" id="IPR003691">
    <property type="entry name" value="FluC"/>
</dbReference>
<dbReference type="GO" id="GO:0062054">
    <property type="term" value="F:fluoride channel activity"/>
    <property type="evidence" value="ECO:0007669"/>
    <property type="project" value="UniProtKB-UniRule"/>
</dbReference>
<dbReference type="PANTHER" id="PTHR28259">
    <property type="entry name" value="FLUORIDE EXPORT PROTEIN 1-RELATED"/>
    <property type="match status" value="1"/>
</dbReference>
<feature type="transmembrane region" description="Helical" evidence="10">
    <location>
        <begin position="47"/>
        <end position="69"/>
    </location>
</feature>
<keyword evidence="2 10" id="KW-1003">Cell membrane</keyword>
<keyword evidence="10" id="KW-0406">Ion transport</keyword>
<evidence type="ECO:0000256" key="8">
    <source>
        <dbReference type="ARBA" id="ARBA00035585"/>
    </source>
</evidence>
<feature type="transmembrane region" description="Helical" evidence="10">
    <location>
        <begin position="116"/>
        <end position="138"/>
    </location>
</feature>
<protein>
    <recommendedName>
        <fullName evidence="10">Fluoride-specific ion channel FluC</fullName>
    </recommendedName>
</protein>
<dbReference type="AlphaFoldDB" id="A0A239HFT7"/>
<keyword evidence="12" id="KW-1185">Reference proteome</keyword>
<evidence type="ECO:0000256" key="3">
    <source>
        <dbReference type="ARBA" id="ARBA00022692"/>
    </source>
</evidence>
<comment type="subcellular location">
    <subcellularLocation>
        <location evidence="1 10">Cell membrane</location>
        <topology evidence="1 10">Multi-pass membrane protein</topology>
    </subcellularLocation>
</comment>
<dbReference type="GO" id="GO:0140114">
    <property type="term" value="P:cellular detoxification of fluoride"/>
    <property type="evidence" value="ECO:0007669"/>
    <property type="project" value="UniProtKB-UniRule"/>
</dbReference>
<keyword evidence="10" id="KW-0479">Metal-binding</keyword>
<evidence type="ECO:0000256" key="6">
    <source>
        <dbReference type="ARBA" id="ARBA00023303"/>
    </source>
</evidence>
<keyword evidence="10" id="KW-0813">Transport</keyword>
<comment type="function">
    <text evidence="9 10">Fluoride-specific ion channel. Important for reducing fluoride concentration in the cell, thus reducing its toxicity.</text>
</comment>
<comment type="activity regulation">
    <text evidence="10">Na(+) is not transported, but it plays an essential structural role and its presence is essential for fluoride channel function.</text>
</comment>
<dbReference type="GO" id="GO:0046872">
    <property type="term" value="F:metal ion binding"/>
    <property type="evidence" value="ECO:0007669"/>
    <property type="project" value="UniProtKB-KW"/>
</dbReference>
<evidence type="ECO:0000256" key="2">
    <source>
        <dbReference type="ARBA" id="ARBA00022475"/>
    </source>
</evidence>
<name>A0A239HFT7_9NOCA</name>
<keyword evidence="4 10" id="KW-1133">Transmembrane helix</keyword>
<comment type="similarity">
    <text evidence="7 10">Belongs to the fluoride channel Fluc/FEX (TC 1.A.43) family.</text>
</comment>
<reference evidence="12" key="1">
    <citation type="submission" date="2017-06" db="EMBL/GenBank/DDBJ databases">
        <authorList>
            <person name="Varghese N."/>
            <person name="Submissions S."/>
        </authorList>
    </citation>
    <scope>NUCLEOTIDE SEQUENCE [LARGE SCALE GENOMIC DNA]</scope>
    <source>
        <strain evidence="12">JCM 23211</strain>
    </source>
</reference>
<evidence type="ECO:0000313" key="11">
    <source>
        <dbReference type="EMBL" id="SNS80269.1"/>
    </source>
</evidence>
<evidence type="ECO:0000256" key="9">
    <source>
        <dbReference type="ARBA" id="ARBA00049940"/>
    </source>
</evidence>
<evidence type="ECO:0000256" key="4">
    <source>
        <dbReference type="ARBA" id="ARBA00022989"/>
    </source>
</evidence>
<accession>A0A239HFT7</accession>